<gene>
    <name evidence="1" type="ORF">VSS37_02910</name>
</gene>
<reference evidence="2" key="1">
    <citation type="submission" date="2023-07" db="EMBL/GenBank/DDBJ databases">
        <title>The carbon used by Thiothrix.</title>
        <authorList>
            <person name="Chen L."/>
        </authorList>
    </citation>
    <scope>NUCLEOTIDE SEQUENCE [LARGE SCALE GENOMIC DNA]</scope>
</reference>
<dbReference type="RefSeq" id="WP_324693138.1">
    <property type="nucleotide sequence ID" value="NZ_JAYMYJ010000026.1"/>
</dbReference>
<protein>
    <submittedName>
        <fullName evidence="1">Uncharacterized protein</fullName>
    </submittedName>
</protein>
<evidence type="ECO:0000313" key="2">
    <source>
        <dbReference type="Proteomes" id="UP001308005"/>
    </source>
</evidence>
<sequence length="156" mass="17755">MSTKNDFPHNIRQPTRKVSNFKGSLWDDMDTVPFEYKNHYEHSLGRMGNYDMWRHKKLWPTAHEDIYHPQGTDANAYGKPEASKPAKKSFLAGFLDHLKDSPYEKEFGKWRNRAGSALGGAFASFSWKTMAKYGAAGTVGYGVGIYSTRKINPNDE</sequence>
<accession>A0ABU6CSY3</accession>
<proteinExistence type="predicted"/>
<dbReference type="EMBL" id="JAYMYJ010000026">
    <property type="protein sequence ID" value="MEB4589920.1"/>
    <property type="molecule type" value="Genomic_DNA"/>
</dbReference>
<name>A0ABU6CSY3_9GAMM</name>
<keyword evidence="2" id="KW-1185">Reference proteome</keyword>
<organism evidence="1 2">
    <name type="scientific">Candidatus Thiothrix phosphatis</name>
    <dbReference type="NCBI Taxonomy" id="3112415"/>
    <lineage>
        <taxon>Bacteria</taxon>
        <taxon>Pseudomonadati</taxon>
        <taxon>Pseudomonadota</taxon>
        <taxon>Gammaproteobacteria</taxon>
        <taxon>Thiotrichales</taxon>
        <taxon>Thiotrichaceae</taxon>
        <taxon>Thiothrix</taxon>
    </lineage>
</organism>
<dbReference type="Proteomes" id="UP001308005">
    <property type="component" value="Unassembled WGS sequence"/>
</dbReference>
<evidence type="ECO:0000313" key="1">
    <source>
        <dbReference type="EMBL" id="MEB4589920.1"/>
    </source>
</evidence>
<comment type="caution">
    <text evidence="1">The sequence shown here is derived from an EMBL/GenBank/DDBJ whole genome shotgun (WGS) entry which is preliminary data.</text>
</comment>